<name>A0A9E7HZ97_9LILI</name>
<evidence type="ECO:0000256" key="1">
    <source>
        <dbReference type="SAM" id="Coils"/>
    </source>
</evidence>
<dbReference type="Pfam" id="PF14389">
    <property type="entry name" value="Lzipper-MIP1"/>
    <property type="match status" value="1"/>
</dbReference>
<dbReference type="OrthoDB" id="418495at2759"/>
<sequence>MLCLKAVSLGHEMYSSHGVMLPVNLGRSIRKAMHKVGKGRVVESRCRRPDLDSCSSGDASASCSGLDVECSYLYMTCTKIILDTCLDDKINNDAREGRRWKMCCYRTQLEQEVICKTTLQVQRLQQQLQDEIDVHVALAYAVAHSAVPFLNSPSSLPDKAWELLHDIATLETTVSKLEEELASLQLQLCQEWTERHLAENHLEYFPSFSPESPTSSSCLWDECLSSLRALKFELNQMPSSLQEDLVSRGDSEFAAANISLAECPQEELLGSCNRVDEGNKMDVCLQQSDAVELKKDLLQTNLCNNPNQLSEEMVRCMRNIFLCLSESSDRCSKASSSDCFPSQSSPNDQRSSSSFTSFSDSSLIASPFRNPLNGTHQTDEVIDQVDVFDPYGVNGKVQSRNIGRYRLAAEVSWMSVGKAELEYASEALKGYRFLVEQLAKVNPACMGGNERLSFWVNVYNALTMHAYLAYGVPRSDIKLFSLMQKASYIVGGHSFSAAEIEFVILKMKPPAYRPQLGLLLAVHRFKISEEHRKYSIDRLEPLVLFALSSGMYSSPAVRVFTPDNIQDELQNSMKDYIQASIGTSEKGKLLVPTLLHCFAKGIVEDSLLVDWICQHLSPDEVIISRDSTSLQKQWLLDVRSFSIIPFDPRFRYLFLPDDKTSRESPCDRSV</sequence>
<reference evidence="5" key="1">
    <citation type="submission" date="2022-05" db="EMBL/GenBank/DDBJ databases">
        <title>The Musa troglodytarum L. genome provides insights into the mechanism of non-climacteric behaviour and enrichment of carotenoids.</title>
        <authorList>
            <person name="Wang J."/>
        </authorList>
    </citation>
    <scope>NUCLEOTIDE SEQUENCE</scope>
    <source>
        <tissue evidence="5">Leaf</tissue>
    </source>
</reference>
<dbReference type="EMBL" id="CP097511">
    <property type="protein sequence ID" value="URE42914.1"/>
    <property type="molecule type" value="Genomic_DNA"/>
</dbReference>
<feature type="region of interest" description="Disordered" evidence="2">
    <location>
        <begin position="336"/>
        <end position="358"/>
    </location>
</feature>
<feature type="coiled-coil region" evidence="1">
    <location>
        <begin position="160"/>
        <end position="187"/>
    </location>
</feature>
<dbReference type="Pfam" id="PF04784">
    <property type="entry name" value="DUF547"/>
    <property type="match status" value="1"/>
</dbReference>
<evidence type="ECO:0000256" key="2">
    <source>
        <dbReference type="SAM" id="MobiDB-lite"/>
    </source>
</evidence>
<accession>A0A9E7HZ97</accession>
<feature type="domain" description="Ternary complex factor MIP1 leucine-zipper" evidence="4">
    <location>
        <begin position="120"/>
        <end position="191"/>
    </location>
</feature>
<keyword evidence="1" id="KW-0175">Coiled coil</keyword>
<dbReference type="Proteomes" id="UP001055439">
    <property type="component" value="Chromosome 9"/>
</dbReference>
<evidence type="ECO:0000259" key="3">
    <source>
        <dbReference type="Pfam" id="PF04784"/>
    </source>
</evidence>
<evidence type="ECO:0000259" key="4">
    <source>
        <dbReference type="Pfam" id="PF14389"/>
    </source>
</evidence>
<dbReference type="AlphaFoldDB" id="A0A9E7HZ97"/>
<feature type="domain" description="DUF547" evidence="3">
    <location>
        <begin position="446"/>
        <end position="577"/>
    </location>
</feature>
<organism evidence="5 6">
    <name type="scientific">Musa troglodytarum</name>
    <name type="common">fe'i banana</name>
    <dbReference type="NCBI Taxonomy" id="320322"/>
    <lineage>
        <taxon>Eukaryota</taxon>
        <taxon>Viridiplantae</taxon>
        <taxon>Streptophyta</taxon>
        <taxon>Embryophyta</taxon>
        <taxon>Tracheophyta</taxon>
        <taxon>Spermatophyta</taxon>
        <taxon>Magnoliopsida</taxon>
        <taxon>Liliopsida</taxon>
        <taxon>Zingiberales</taxon>
        <taxon>Musaceae</taxon>
        <taxon>Musa</taxon>
    </lineage>
</organism>
<proteinExistence type="predicted"/>
<dbReference type="InterPro" id="IPR006869">
    <property type="entry name" value="DUF547"/>
</dbReference>
<keyword evidence="6" id="KW-1185">Reference proteome</keyword>
<evidence type="ECO:0008006" key="7">
    <source>
        <dbReference type="Google" id="ProtNLM"/>
    </source>
</evidence>
<protein>
    <recommendedName>
        <fullName evidence="7">DUF547 domain-containing protein</fullName>
    </recommendedName>
</protein>
<evidence type="ECO:0000313" key="5">
    <source>
        <dbReference type="EMBL" id="URE42914.1"/>
    </source>
</evidence>
<evidence type="ECO:0000313" key="6">
    <source>
        <dbReference type="Proteomes" id="UP001055439"/>
    </source>
</evidence>
<dbReference type="PANTHER" id="PTHR23054:SF61">
    <property type="entry name" value="OS02G0153000 PROTEIN"/>
    <property type="match status" value="1"/>
</dbReference>
<dbReference type="InterPro" id="IPR025757">
    <property type="entry name" value="MIP1_Leuzipper"/>
</dbReference>
<gene>
    <name evidence="5" type="ORF">MUK42_25437</name>
</gene>
<dbReference type="PANTHER" id="PTHR23054">
    <property type="entry name" value="TERNARY COMPLEX FACTOR MIP1, LEUCINE-ZIPPER-RELATED"/>
    <property type="match status" value="1"/>
</dbReference>